<keyword evidence="2" id="KW-1185">Reference proteome</keyword>
<accession>A0AAW1NVR8</accession>
<proteinExistence type="predicted"/>
<evidence type="ECO:0000313" key="2">
    <source>
        <dbReference type="Proteomes" id="UP001465755"/>
    </source>
</evidence>
<dbReference type="Proteomes" id="UP001465755">
    <property type="component" value="Unassembled WGS sequence"/>
</dbReference>
<comment type="caution">
    <text evidence="1">The sequence shown here is derived from an EMBL/GenBank/DDBJ whole genome shotgun (WGS) entry which is preliminary data.</text>
</comment>
<dbReference type="EMBL" id="JALJOQ010000116">
    <property type="protein sequence ID" value="KAK9796310.1"/>
    <property type="molecule type" value="Genomic_DNA"/>
</dbReference>
<evidence type="ECO:0000313" key="1">
    <source>
        <dbReference type="EMBL" id="KAK9796310.1"/>
    </source>
</evidence>
<organism evidence="1 2">
    <name type="scientific">Symbiochloris irregularis</name>
    <dbReference type="NCBI Taxonomy" id="706552"/>
    <lineage>
        <taxon>Eukaryota</taxon>
        <taxon>Viridiplantae</taxon>
        <taxon>Chlorophyta</taxon>
        <taxon>core chlorophytes</taxon>
        <taxon>Trebouxiophyceae</taxon>
        <taxon>Trebouxiales</taxon>
        <taxon>Trebouxiaceae</taxon>
        <taxon>Symbiochloris</taxon>
    </lineage>
</organism>
<name>A0AAW1NVR8_9CHLO</name>
<reference evidence="1 2" key="1">
    <citation type="journal article" date="2024" name="Nat. Commun.">
        <title>Phylogenomics reveals the evolutionary origins of lichenization in chlorophyte algae.</title>
        <authorList>
            <person name="Puginier C."/>
            <person name="Libourel C."/>
            <person name="Otte J."/>
            <person name="Skaloud P."/>
            <person name="Haon M."/>
            <person name="Grisel S."/>
            <person name="Petersen M."/>
            <person name="Berrin J.G."/>
            <person name="Delaux P.M."/>
            <person name="Dal Grande F."/>
            <person name="Keller J."/>
        </authorList>
    </citation>
    <scope>NUCLEOTIDE SEQUENCE [LARGE SCALE GENOMIC DNA]</scope>
    <source>
        <strain evidence="1 2">SAG 2036</strain>
    </source>
</reference>
<dbReference type="InterPro" id="IPR016024">
    <property type="entry name" value="ARM-type_fold"/>
</dbReference>
<dbReference type="AlphaFoldDB" id="A0AAW1NVR8"/>
<gene>
    <name evidence="1" type="ORF">WJX73_001223</name>
</gene>
<protein>
    <submittedName>
        <fullName evidence="1">Uncharacterized protein</fullName>
    </submittedName>
</protein>
<dbReference type="SUPFAM" id="SSF48371">
    <property type="entry name" value="ARM repeat"/>
    <property type="match status" value="1"/>
</dbReference>
<sequence>MVATLQQLFDALSRDEVLLTNALWALSALLSAPGSDIYPQDKHQELAPLKPQLDKLLKAESQHVRLAAAITLDLVARAAVVA</sequence>